<keyword evidence="2" id="KW-1185">Reference proteome</keyword>
<gene>
    <name evidence="1" type="ORF">HUW48_19900</name>
</gene>
<reference evidence="1 2" key="1">
    <citation type="submission" date="2020-08" db="EMBL/GenBank/DDBJ databases">
        <title>Adhaeribacter dokdonensis sp. nov., isolated from the rhizosphere of Elymus tsukushiensis, a plant native to the Dokdo Islands, Republic of Korea.</title>
        <authorList>
            <person name="Ghim S.Y."/>
        </authorList>
    </citation>
    <scope>NUCLEOTIDE SEQUENCE [LARGE SCALE GENOMIC DNA]</scope>
    <source>
        <strain evidence="1 2">KUDC8001</strain>
    </source>
</reference>
<name>A0A7L7LBE0_9BACT</name>
<dbReference type="Proteomes" id="UP000514509">
    <property type="component" value="Chromosome"/>
</dbReference>
<dbReference type="EMBL" id="CP055153">
    <property type="protein sequence ID" value="QMU30152.1"/>
    <property type="molecule type" value="Genomic_DNA"/>
</dbReference>
<accession>A0A7L7LBE0</accession>
<proteinExistence type="predicted"/>
<dbReference type="KEGG" id="add:HUW48_19900"/>
<evidence type="ECO:0000313" key="2">
    <source>
        <dbReference type="Proteomes" id="UP000514509"/>
    </source>
</evidence>
<organism evidence="1 2">
    <name type="scientific">Adhaeribacter radiodurans</name>
    <dbReference type="NCBI Taxonomy" id="2745197"/>
    <lineage>
        <taxon>Bacteria</taxon>
        <taxon>Pseudomonadati</taxon>
        <taxon>Bacteroidota</taxon>
        <taxon>Cytophagia</taxon>
        <taxon>Cytophagales</taxon>
        <taxon>Hymenobacteraceae</taxon>
        <taxon>Adhaeribacter</taxon>
    </lineage>
</organism>
<dbReference type="AlphaFoldDB" id="A0A7L7LBE0"/>
<evidence type="ECO:0000313" key="1">
    <source>
        <dbReference type="EMBL" id="QMU30152.1"/>
    </source>
</evidence>
<protein>
    <submittedName>
        <fullName evidence="1">Uncharacterized protein</fullName>
    </submittedName>
</protein>
<sequence>MQLYDFIKCNSDQRKAMVWEHGQFVADRISGDYTVCLYHMGKFFAEIWYHVADNEIQTVRGFKSLAQLEPYLNLVDISEFKN</sequence>